<comment type="cofactor">
    <cofactor evidence="1">
        <name>[4Fe-4S] cluster</name>
        <dbReference type="ChEBI" id="CHEBI:49883"/>
    </cofactor>
</comment>
<evidence type="ECO:0000256" key="3">
    <source>
        <dbReference type="ARBA" id="ARBA00022691"/>
    </source>
</evidence>
<dbReference type="PANTHER" id="PTHR43787">
    <property type="entry name" value="FEMO COFACTOR BIOSYNTHESIS PROTEIN NIFB-RELATED"/>
    <property type="match status" value="1"/>
</dbReference>
<dbReference type="GO" id="GO:0051539">
    <property type="term" value="F:4 iron, 4 sulfur cluster binding"/>
    <property type="evidence" value="ECO:0007669"/>
    <property type="project" value="UniProtKB-KW"/>
</dbReference>
<dbReference type="SFLD" id="SFLDG01083">
    <property type="entry name" value="Uncharacterised_Radical_SAM_Su"/>
    <property type="match status" value="1"/>
</dbReference>
<dbReference type="Gene3D" id="3.20.20.70">
    <property type="entry name" value="Aldolase class I"/>
    <property type="match status" value="1"/>
</dbReference>
<keyword evidence="3" id="KW-0949">S-adenosyl-L-methionine</keyword>
<feature type="domain" description="Radical SAM core" evidence="7">
    <location>
        <begin position="76"/>
        <end position="230"/>
    </location>
</feature>
<dbReference type="GO" id="GO:0046872">
    <property type="term" value="F:metal ion binding"/>
    <property type="evidence" value="ECO:0007669"/>
    <property type="project" value="UniProtKB-KW"/>
</dbReference>
<dbReference type="PANTHER" id="PTHR43787:SF11">
    <property type="entry name" value="UPF0026 PROTEIN SLR1464"/>
    <property type="match status" value="1"/>
</dbReference>
<dbReference type="HOGENOM" id="CLU_058377_1_0_10"/>
<accession>F0F6H7</accession>
<dbReference type="eggNOG" id="COG0731">
    <property type="taxonomic scope" value="Bacteria"/>
</dbReference>
<gene>
    <name evidence="8" type="ORF">HMPREF9141_1199</name>
</gene>
<keyword evidence="9" id="KW-1185">Reference proteome</keyword>
<dbReference type="AlphaFoldDB" id="F0F6H7"/>
<evidence type="ECO:0000256" key="1">
    <source>
        <dbReference type="ARBA" id="ARBA00001966"/>
    </source>
</evidence>
<dbReference type="GO" id="GO:0003824">
    <property type="term" value="F:catalytic activity"/>
    <property type="evidence" value="ECO:0007669"/>
    <property type="project" value="InterPro"/>
</dbReference>
<dbReference type="InterPro" id="IPR013785">
    <property type="entry name" value="Aldolase_TIM"/>
</dbReference>
<dbReference type="STRING" id="888743.HMPREF9141_1199"/>
<dbReference type="CDD" id="cd01335">
    <property type="entry name" value="Radical_SAM"/>
    <property type="match status" value="1"/>
</dbReference>
<keyword evidence="4" id="KW-0479">Metal-binding</keyword>
<evidence type="ECO:0000256" key="6">
    <source>
        <dbReference type="ARBA" id="ARBA00023014"/>
    </source>
</evidence>
<evidence type="ECO:0000256" key="2">
    <source>
        <dbReference type="ARBA" id="ARBA00022485"/>
    </source>
</evidence>
<dbReference type="SFLD" id="SFLDS00029">
    <property type="entry name" value="Radical_SAM"/>
    <property type="match status" value="1"/>
</dbReference>
<evidence type="ECO:0000259" key="7">
    <source>
        <dbReference type="Pfam" id="PF04055"/>
    </source>
</evidence>
<dbReference type="InterPro" id="IPR058240">
    <property type="entry name" value="rSAM_sf"/>
</dbReference>
<proteinExistence type="predicted"/>
<dbReference type="SUPFAM" id="SSF102114">
    <property type="entry name" value="Radical SAM enzymes"/>
    <property type="match status" value="1"/>
</dbReference>
<evidence type="ECO:0000256" key="5">
    <source>
        <dbReference type="ARBA" id="ARBA00023004"/>
    </source>
</evidence>
<reference evidence="8 9" key="1">
    <citation type="submission" date="2011-01" db="EMBL/GenBank/DDBJ databases">
        <authorList>
            <person name="Muzny D."/>
            <person name="Qin X."/>
            <person name="Deng J."/>
            <person name="Jiang H."/>
            <person name="Liu Y."/>
            <person name="Qu J."/>
            <person name="Song X.-Z."/>
            <person name="Zhang L."/>
            <person name="Thornton R."/>
            <person name="Coyle M."/>
            <person name="Francisco L."/>
            <person name="Jackson L."/>
            <person name="Javaid M."/>
            <person name="Korchina V."/>
            <person name="Kovar C."/>
            <person name="Mata R."/>
            <person name="Mathew T."/>
            <person name="Ngo R."/>
            <person name="Nguyen L."/>
            <person name="Nguyen N."/>
            <person name="Okwuonu G."/>
            <person name="Ongeri F."/>
            <person name="Pham C."/>
            <person name="Simmons D."/>
            <person name="Wilczek-Boney K."/>
            <person name="Hale W."/>
            <person name="Jakkamsetti A."/>
            <person name="Pham P."/>
            <person name="Ruth R."/>
            <person name="San Lucas F."/>
            <person name="Warren J."/>
            <person name="Zhang J."/>
            <person name="Zhao Z."/>
            <person name="Zhou C."/>
            <person name="Zhu D."/>
            <person name="Lee S."/>
            <person name="Bess C."/>
            <person name="Blankenburg K."/>
            <person name="Forbes L."/>
            <person name="Fu Q."/>
            <person name="Gubbala S."/>
            <person name="Hirani K."/>
            <person name="Jayaseelan J.C."/>
            <person name="Lara F."/>
            <person name="Munidasa M."/>
            <person name="Palculict T."/>
            <person name="Patil S."/>
            <person name="Pu L.-L."/>
            <person name="Saada N."/>
            <person name="Tang L."/>
            <person name="Weissenberger G."/>
            <person name="Zhu Y."/>
            <person name="Hemphill L."/>
            <person name="Shang Y."/>
            <person name="Youmans B."/>
            <person name="Ayvaz T."/>
            <person name="Ross M."/>
            <person name="Santibanez J."/>
            <person name="Aqrawi P."/>
            <person name="Gross S."/>
            <person name="Joshi V."/>
            <person name="Fowler G."/>
            <person name="Nazareth L."/>
            <person name="Reid J."/>
            <person name="Worley K."/>
            <person name="Petrosino J."/>
            <person name="Highlander S."/>
            <person name="Gibbs R."/>
        </authorList>
    </citation>
    <scope>NUCLEOTIDE SEQUENCE [LARGE SCALE GENOMIC DNA]</scope>
    <source>
        <strain evidence="8 9">DSM 16608</strain>
    </source>
</reference>
<evidence type="ECO:0000313" key="9">
    <source>
        <dbReference type="Proteomes" id="UP000005697"/>
    </source>
</evidence>
<dbReference type="InterPro" id="IPR040084">
    <property type="entry name" value="GTPase_Obg"/>
</dbReference>
<evidence type="ECO:0000256" key="4">
    <source>
        <dbReference type="ARBA" id="ARBA00022723"/>
    </source>
</evidence>
<comment type="caution">
    <text evidence="8">The sequence shown here is derived from an EMBL/GenBank/DDBJ whole genome shotgun (WGS) entry which is preliminary data.</text>
</comment>
<protein>
    <submittedName>
        <fullName evidence="8">Radical SAM domain protein</fullName>
    </submittedName>
</protein>
<keyword evidence="5" id="KW-0408">Iron</keyword>
<dbReference type="EMBL" id="AEWX01000017">
    <property type="protein sequence ID" value="EGC20259.1"/>
    <property type="molecule type" value="Genomic_DNA"/>
</dbReference>
<dbReference type="Proteomes" id="UP000005697">
    <property type="component" value="Unassembled WGS sequence"/>
</dbReference>
<dbReference type="InterPro" id="IPR007197">
    <property type="entry name" value="rSAM"/>
</dbReference>
<organism evidence="8 9">
    <name type="scientific">Prevotella multiformis DSM 16608</name>
    <dbReference type="NCBI Taxonomy" id="888743"/>
    <lineage>
        <taxon>Bacteria</taxon>
        <taxon>Pseudomonadati</taxon>
        <taxon>Bacteroidota</taxon>
        <taxon>Bacteroidia</taxon>
        <taxon>Bacteroidales</taxon>
        <taxon>Prevotellaceae</taxon>
        <taxon>Prevotella</taxon>
    </lineage>
</organism>
<evidence type="ECO:0000313" key="8">
    <source>
        <dbReference type="EMBL" id="EGC20259.1"/>
    </source>
</evidence>
<sequence length="303" mass="34224">MAKDFIVYLDLPTHFHPPIRQVWLICLIFAHTPYDTGLKQFRKMSTIIYPSPVFGPVHSRRLGISLGINLMPADGKICTFDCIYCECGFNKDHRTKTPHPSREAVARALEAKLKEMQRQNVHPDVLTFAGNGEPTSHPHFAEIIDDTIRLRDEYCPKAKISVLSNSTFIHRPKIHEALSKVDNNILKLDTIDPAYINKVDRPAQPSYDVNRIIAGIKAFKGQAIVQTMFLKGTTEDGTDVDNTSEAFVAPWLEAVREIAPREVMIYTIDRETPDQFLRKAAPEELNAIRDRVIALGIPCTASY</sequence>
<keyword evidence="2" id="KW-0004">4Fe-4S</keyword>
<keyword evidence="6" id="KW-0411">Iron-sulfur</keyword>
<name>F0F6H7_9BACT</name>
<dbReference type="Pfam" id="PF04055">
    <property type="entry name" value="Radical_SAM"/>
    <property type="match status" value="1"/>
</dbReference>